<proteinExistence type="predicted"/>
<protein>
    <submittedName>
        <fullName evidence="1">Uncharacterized protein</fullName>
    </submittedName>
</protein>
<evidence type="ECO:0000313" key="2">
    <source>
        <dbReference type="Proteomes" id="UP000466442"/>
    </source>
</evidence>
<dbReference type="OrthoDB" id="6619499at2759"/>
<gene>
    <name evidence="1" type="ORF">GE061_007604</name>
</gene>
<sequence length="109" mass="12440">MSPLPALLLSVFFMQILWSLGAAAEERRSDVRAVLGETTEPGFWPTRGRRSGGGIPDDFPPPPLFWVQHNRQLLPVTLCDTQMLQRYVSDPRYGLLIKDNNQIKSWMRS</sequence>
<accession>A0A6A4J5G4</accession>
<dbReference type="EMBL" id="WIXP02000015">
    <property type="protein sequence ID" value="KAF6199578.1"/>
    <property type="molecule type" value="Genomic_DNA"/>
</dbReference>
<name>A0A6A4J5G4_APOLU</name>
<organism evidence="1 2">
    <name type="scientific">Apolygus lucorum</name>
    <name type="common">Small green plant bug</name>
    <name type="synonym">Lygocoris lucorum</name>
    <dbReference type="NCBI Taxonomy" id="248454"/>
    <lineage>
        <taxon>Eukaryota</taxon>
        <taxon>Metazoa</taxon>
        <taxon>Ecdysozoa</taxon>
        <taxon>Arthropoda</taxon>
        <taxon>Hexapoda</taxon>
        <taxon>Insecta</taxon>
        <taxon>Pterygota</taxon>
        <taxon>Neoptera</taxon>
        <taxon>Paraneoptera</taxon>
        <taxon>Hemiptera</taxon>
        <taxon>Heteroptera</taxon>
        <taxon>Panheteroptera</taxon>
        <taxon>Cimicomorpha</taxon>
        <taxon>Miridae</taxon>
        <taxon>Mirini</taxon>
        <taxon>Apolygus</taxon>
    </lineage>
</organism>
<evidence type="ECO:0000313" key="1">
    <source>
        <dbReference type="EMBL" id="KAF6199578.1"/>
    </source>
</evidence>
<comment type="caution">
    <text evidence="1">The sequence shown here is derived from an EMBL/GenBank/DDBJ whole genome shotgun (WGS) entry which is preliminary data.</text>
</comment>
<keyword evidence="2" id="KW-1185">Reference proteome</keyword>
<reference evidence="1" key="1">
    <citation type="journal article" date="2021" name="Mol. Ecol. Resour.">
        <title>Apolygus lucorum genome provides insights into omnivorousness and mesophyll feeding.</title>
        <authorList>
            <person name="Liu Y."/>
            <person name="Liu H."/>
            <person name="Wang H."/>
            <person name="Huang T."/>
            <person name="Liu B."/>
            <person name="Yang B."/>
            <person name="Yin L."/>
            <person name="Li B."/>
            <person name="Zhang Y."/>
            <person name="Zhang S."/>
            <person name="Jiang F."/>
            <person name="Zhang X."/>
            <person name="Ren Y."/>
            <person name="Wang B."/>
            <person name="Wang S."/>
            <person name="Lu Y."/>
            <person name="Wu K."/>
            <person name="Fan W."/>
            <person name="Wang G."/>
        </authorList>
    </citation>
    <scope>NUCLEOTIDE SEQUENCE</scope>
    <source>
        <strain evidence="1">12Hb</strain>
    </source>
</reference>
<dbReference type="Proteomes" id="UP000466442">
    <property type="component" value="Unassembled WGS sequence"/>
</dbReference>
<dbReference type="AlphaFoldDB" id="A0A6A4J5G4"/>